<dbReference type="AlphaFoldDB" id="A0ABD6EK99"/>
<evidence type="ECO:0000256" key="1">
    <source>
        <dbReference type="SAM" id="MobiDB-lite"/>
    </source>
</evidence>
<sequence length="123" mass="13441">MSTDPSTFPIMSSSQSPRERHENEGNALPIMIGSVHPADLHSAALNNESASYERYLHEKRRSFRMRGSLGPTISSAPSVEHEGYRTPRPSVTCIKGGKSFDSGGTASTNALFQVTVPQRAYFL</sequence>
<dbReference type="Proteomes" id="UP001608902">
    <property type="component" value="Unassembled WGS sequence"/>
</dbReference>
<organism evidence="2 3">
    <name type="scientific">Gnathostoma spinigerum</name>
    <dbReference type="NCBI Taxonomy" id="75299"/>
    <lineage>
        <taxon>Eukaryota</taxon>
        <taxon>Metazoa</taxon>
        <taxon>Ecdysozoa</taxon>
        <taxon>Nematoda</taxon>
        <taxon>Chromadorea</taxon>
        <taxon>Rhabditida</taxon>
        <taxon>Spirurina</taxon>
        <taxon>Gnathostomatomorpha</taxon>
        <taxon>Gnathostomatoidea</taxon>
        <taxon>Gnathostomatidae</taxon>
        <taxon>Gnathostoma</taxon>
    </lineage>
</organism>
<gene>
    <name evidence="2" type="ORF">AB6A40_007117</name>
</gene>
<keyword evidence="3" id="KW-1185">Reference proteome</keyword>
<proteinExistence type="predicted"/>
<protein>
    <submittedName>
        <fullName evidence="2">Uncharacterized protein</fullName>
    </submittedName>
</protein>
<accession>A0ABD6EK99</accession>
<feature type="region of interest" description="Disordered" evidence="1">
    <location>
        <begin position="1"/>
        <end position="26"/>
    </location>
</feature>
<name>A0ABD6EK99_9BILA</name>
<evidence type="ECO:0000313" key="2">
    <source>
        <dbReference type="EMBL" id="MFH4980408.1"/>
    </source>
</evidence>
<evidence type="ECO:0000313" key="3">
    <source>
        <dbReference type="Proteomes" id="UP001608902"/>
    </source>
</evidence>
<reference evidence="2 3" key="1">
    <citation type="submission" date="2024-08" db="EMBL/GenBank/DDBJ databases">
        <title>Gnathostoma spinigerum genome.</title>
        <authorList>
            <person name="Gonzalez-Bertolin B."/>
            <person name="Monzon S."/>
            <person name="Zaballos A."/>
            <person name="Jimenez P."/>
            <person name="Dekumyoy P."/>
            <person name="Varona S."/>
            <person name="Cuesta I."/>
            <person name="Sumanam S."/>
            <person name="Adisakwattana P."/>
            <person name="Gasser R.B."/>
            <person name="Hernandez-Gonzalez A."/>
            <person name="Young N.D."/>
            <person name="Perteguer M.J."/>
        </authorList>
    </citation>
    <scope>NUCLEOTIDE SEQUENCE [LARGE SCALE GENOMIC DNA]</scope>
    <source>
        <strain evidence="2">AL3</strain>
        <tissue evidence="2">Liver</tissue>
    </source>
</reference>
<comment type="caution">
    <text evidence="2">The sequence shown here is derived from an EMBL/GenBank/DDBJ whole genome shotgun (WGS) entry which is preliminary data.</text>
</comment>
<feature type="compositionally biased region" description="Polar residues" evidence="1">
    <location>
        <begin position="1"/>
        <end position="16"/>
    </location>
</feature>
<feature type="region of interest" description="Disordered" evidence="1">
    <location>
        <begin position="66"/>
        <end position="91"/>
    </location>
</feature>
<dbReference type="EMBL" id="JBGFUD010005506">
    <property type="protein sequence ID" value="MFH4980408.1"/>
    <property type="molecule type" value="Genomic_DNA"/>
</dbReference>